<reference evidence="7" key="1">
    <citation type="submission" date="2009-05" db="EMBL/GenBank/DDBJ databases">
        <authorList>
            <person name="Huang M."/>
            <person name="He Q."/>
            <person name="Zhang L."/>
            <person name="Cui S."/>
            <person name="Wang M."/>
            <person name="Zhou Y."/>
        </authorList>
    </citation>
    <scope>NUCLEOTIDE SEQUENCE</scope>
</reference>
<evidence type="ECO:0000256" key="5">
    <source>
        <dbReference type="ARBA" id="ARBA00023242"/>
    </source>
</evidence>
<evidence type="ECO:0000256" key="4">
    <source>
        <dbReference type="ARBA" id="ARBA00023163"/>
    </source>
</evidence>
<dbReference type="Gene3D" id="2.170.150.80">
    <property type="entry name" value="NAC domain"/>
    <property type="match status" value="1"/>
</dbReference>
<name>D6MKC2_9ASPA</name>
<feature type="non-terminal residue" evidence="7">
    <location>
        <position position="1"/>
    </location>
</feature>
<sequence>HEVRFHPTDEELILYYLKNRAESSPCPAPIIAEVDIYKFDPWALPDKAMFGDKEWYFFTPRDRKYPNGVRPNRAAGSGYWKATRIDKPITSNGNEIIGVKKALVFYRGKPPKGIKTNWIMHEYRLSESKNKSSMRPMKLRESSMRLDDWVLCRIYQKNSHQQEESVITETEDSAQENNLKMHKSFSLSELLNEADFSLLSKILEAPIDTETLVSEKKSFGYSNLNQTIINRNPYLETEPSIFINENSLKRQRIEEGDGHSFYPS</sequence>
<dbReference type="EMBL" id="GQ166000">
    <property type="protein sequence ID" value="ADG57969.1"/>
    <property type="molecule type" value="mRNA"/>
</dbReference>
<dbReference type="PANTHER" id="PTHR31719">
    <property type="entry name" value="NAC TRANSCRIPTION FACTOR 56"/>
    <property type="match status" value="1"/>
</dbReference>
<dbReference type="SUPFAM" id="SSF101941">
    <property type="entry name" value="NAC domain"/>
    <property type="match status" value="1"/>
</dbReference>
<dbReference type="GO" id="GO:0009791">
    <property type="term" value="P:post-embryonic development"/>
    <property type="evidence" value="ECO:0007669"/>
    <property type="project" value="UniProtKB-ARBA"/>
</dbReference>
<evidence type="ECO:0000256" key="2">
    <source>
        <dbReference type="ARBA" id="ARBA00023015"/>
    </source>
</evidence>
<reference evidence="7" key="2">
    <citation type="journal article" date="2010" name="Genomics">
        <title>Analysis of floral transcription factors from Lycoris longituba.</title>
        <authorList>
            <person name="He Q.L."/>
            <person name="Cui S.J."/>
            <person name="Gu J.L."/>
            <person name="Zhang H."/>
            <person name="Wang M.X."/>
            <person name="Zhou Y."/>
            <person name="Zhang L."/>
            <person name="Huang M.R."/>
        </authorList>
    </citation>
    <scope>NUCLEOTIDE SEQUENCE</scope>
</reference>
<evidence type="ECO:0000259" key="6">
    <source>
        <dbReference type="PROSITE" id="PS51005"/>
    </source>
</evidence>
<evidence type="ECO:0000256" key="3">
    <source>
        <dbReference type="ARBA" id="ARBA00023125"/>
    </source>
</evidence>
<keyword evidence="2" id="KW-0805">Transcription regulation</keyword>
<dbReference type="GO" id="GO:0006355">
    <property type="term" value="P:regulation of DNA-templated transcription"/>
    <property type="evidence" value="ECO:0007669"/>
    <property type="project" value="InterPro"/>
</dbReference>
<evidence type="ECO:0000313" key="7">
    <source>
        <dbReference type="EMBL" id="ADG57969.1"/>
    </source>
</evidence>
<dbReference type="PROSITE" id="PS51005">
    <property type="entry name" value="NAC"/>
    <property type="match status" value="1"/>
</dbReference>
<protein>
    <submittedName>
        <fullName evidence="7">Transcription factor</fullName>
    </submittedName>
</protein>
<dbReference type="GO" id="GO:0003677">
    <property type="term" value="F:DNA binding"/>
    <property type="evidence" value="ECO:0007669"/>
    <property type="project" value="UniProtKB-KW"/>
</dbReference>
<dbReference type="AlphaFoldDB" id="D6MKC2"/>
<dbReference type="Pfam" id="PF02365">
    <property type="entry name" value="NAM"/>
    <property type="match status" value="1"/>
</dbReference>
<accession>D6MKC2</accession>
<proteinExistence type="evidence at transcript level"/>
<keyword evidence="4" id="KW-0804">Transcription</keyword>
<organism evidence="7">
    <name type="scientific">Lycoris longituba</name>
    <dbReference type="NCBI Taxonomy" id="272140"/>
    <lineage>
        <taxon>Eukaryota</taxon>
        <taxon>Viridiplantae</taxon>
        <taxon>Streptophyta</taxon>
        <taxon>Embryophyta</taxon>
        <taxon>Tracheophyta</taxon>
        <taxon>Spermatophyta</taxon>
        <taxon>Magnoliopsida</taxon>
        <taxon>Liliopsida</taxon>
        <taxon>Asparagales</taxon>
        <taxon>Amaryllidaceae</taxon>
        <taxon>Amaryllidoideae</taxon>
        <taxon>Lycoris</taxon>
    </lineage>
</organism>
<keyword evidence="5" id="KW-0539">Nucleus</keyword>
<evidence type="ECO:0000256" key="1">
    <source>
        <dbReference type="ARBA" id="ARBA00004123"/>
    </source>
</evidence>
<dbReference type="InterPro" id="IPR003441">
    <property type="entry name" value="NAC-dom"/>
</dbReference>
<feature type="domain" description="NAC" evidence="6">
    <location>
        <begin position="1"/>
        <end position="157"/>
    </location>
</feature>
<keyword evidence="3" id="KW-0238">DNA-binding</keyword>
<comment type="subcellular location">
    <subcellularLocation>
        <location evidence="1">Nucleus</location>
    </subcellularLocation>
</comment>
<dbReference type="GO" id="GO:0005634">
    <property type="term" value="C:nucleus"/>
    <property type="evidence" value="ECO:0007669"/>
    <property type="project" value="UniProtKB-SubCell"/>
</dbReference>
<dbReference type="PANTHER" id="PTHR31719:SF106">
    <property type="entry name" value="NAC TRANSCRIPTION FACTOR ONAC010"/>
    <property type="match status" value="1"/>
</dbReference>
<dbReference type="InterPro" id="IPR036093">
    <property type="entry name" value="NAC_dom_sf"/>
</dbReference>
<dbReference type="GO" id="GO:0048608">
    <property type="term" value="P:reproductive structure development"/>
    <property type="evidence" value="ECO:0007669"/>
    <property type="project" value="UniProtKB-ARBA"/>
</dbReference>
<dbReference type="FunFam" id="2.170.150.80:FF:000005">
    <property type="entry name" value="NAC transcription factor 56"/>
    <property type="match status" value="1"/>
</dbReference>
<feature type="non-terminal residue" evidence="7">
    <location>
        <position position="264"/>
    </location>
</feature>